<dbReference type="Pfam" id="PF00550">
    <property type="entry name" value="PP-binding"/>
    <property type="match status" value="1"/>
</dbReference>
<dbReference type="SUPFAM" id="SSF52777">
    <property type="entry name" value="CoA-dependent acyltransferases"/>
    <property type="match status" value="2"/>
</dbReference>
<dbReference type="Gene3D" id="3.30.559.30">
    <property type="entry name" value="Nonribosomal peptide synthetase, condensation domain"/>
    <property type="match status" value="1"/>
</dbReference>
<evidence type="ECO:0000259" key="3">
    <source>
        <dbReference type="Pfam" id="PF00550"/>
    </source>
</evidence>
<feature type="region of interest" description="Disordered" evidence="2">
    <location>
        <begin position="575"/>
        <end position="607"/>
    </location>
</feature>
<feature type="domain" description="Condensation" evidence="4">
    <location>
        <begin position="133"/>
        <end position="422"/>
    </location>
</feature>
<dbReference type="Gene3D" id="3.30.559.10">
    <property type="entry name" value="Chloramphenicol acetyltransferase-like domain"/>
    <property type="match status" value="1"/>
</dbReference>
<accession>A0ABS5KL86</accession>
<feature type="region of interest" description="Disordered" evidence="2">
    <location>
        <begin position="1"/>
        <end position="20"/>
    </location>
</feature>
<proteinExistence type="predicted"/>
<keyword evidence="6" id="KW-1185">Reference proteome</keyword>
<dbReference type="PANTHER" id="PTHR45527">
    <property type="entry name" value="NONRIBOSOMAL PEPTIDE SYNTHETASE"/>
    <property type="match status" value="1"/>
</dbReference>
<evidence type="ECO:0000256" key="2">
    <source>
        <dbReference type="SAM" id="MobiDB-lite"/>
    </source>
</evidence>
<dbReference type="Pfam" id="PF00668">
    <property type="entry name" value="Condensation"/>
    <property type="match status" value="1"/>
</dbReference>
<dbReference type="Proteomes" id="UP000730482">
    <property type="component" value="Unassembled WGS sequence"/>
</dbReference>
<protein>
    <recommendedName>
        <fullName evidence="7">Carrier domain-containing protein</fullName>
    </recommendedName>
</protein>
<dbReference type="SUPFAM" id="SSF47336">
    <property type="entry name" value="ACP-like"/>
    <property type="match status" value="1"/>
</dbReference>
<dbReference type="EMBL" id="JAAFYZ010000018">
    <property type="protein sequence ID" value="MBS2546799.1"/>
    <property type="molecule type" value="Genomic_DNA"/>
</dbReference>
<comment type="cofactor">
    <cofactor evidence="1">
        <name>pantetheine 4'-phosphate</name>
        <dbReference type="ChEBI" id="CHEBI:47942"/>
    </cofactor>
</comment>
<feature type="domain" description="Carrier" evidence="3">
    <location>
        <begin position="30"/>
        <end position="89"/>
    </location>
</feature>
<gene>
    <name evidence="5" type="ORF">KGQ19_07950</name>
</gene>
<organism evidence="5 6">
    <name type="scientific">Catenulispora pinistramenti</name>
    <dbReference type="NCBI Taxonomy" id="2705254"/>
    <lineage>
        <taxon>Bacteria</taxon>
        <taxon>Bacillati</taxon>
        <taxon>Actinomycetota</taxon>
        <taxon>Actinomycetes</taxon>
        <taxon>Catenulisporales</taxon>
        <taxon>Catenulisporaceae</taxon>
        <taxon>Catenulispora</taxon>
    </lineage>
</organism>
<evidence type="ECO:0000313" key="5">
    <source>
        <dbReference type="EMBL" id="MBS2546799.1"/>
    </source>
</evidence>
<evidence type="ECO:0000256" key="1">
    <source>
        <dbReference type="ARBA" id="ARBA00001957"/>
    </source>
</evidence>
<dbReference type="InterPro" id="IPR009081">
    <property type="entry name" value="PP-bd_ACP"/>
</dbReference>
<evidence type="ECO:0000313" key="6">
    <source>
        <dbReference type="Proteomes" id="UP000730482"/>
    </source>
</evidence>
<dbReference type="InterPro" id="IPR023213">
    <property type="entry name" value="CAT-like_dom_sf"/>
</dbReference>
<reference evidence="5 6" key="1">
    <citation type="submission" date="2020-02" db="EMBL/GenBank/DDBJ databases">
        <title>Acidophilic actinobacteria isolated from forest soil.</title>
        <authorList>
            <person name="Golinska P."/>
        </authorList>
    </citation>
    <scope>NUCLEOTIDE SEQUENCE [LARGE SCALE GENOMIC DNA]</scope>
    <source>
        <strain evidence="5 6">NL8</strain>
    </source>
</reference>
<dbReference type="RefSeq" id="WP_212008442.1">
    <property type="nucleotide sequence ID" value="NZ_JAAFYZ010000018.1"/>
</dbReference>
<name>A0ABS5KL86_9ACTN</name>
<dbReference type="PANTHER" id="PTHR45527:SF1">
    <property type="entry name" value="FATTY ACID SYNTHASE"/>
    <property type="match status" value="1"/>
</dbReference>
<dbReference type="Gene3D" id="1.10.1200.10">
    <property type="entry name" value="ACP-like"/>
    <property type="match status" value="1"/>
</dbReference>
<dbReference type="InterPro" id="IPR001242">
    <property type="entry name" value="Condensation_dom"/>
</dbReference>
<evidence type="ECO:0008006" key="7">
    <source>
        <dbReference type="Google" id="ProtNLM"/>
    </source>
</evidence>
<comment type="caution">
    <text evidence="5">The sequence shown here is derived from an EMBL/GenBank/DDBJ whole genome shotgun (WGS) entry which is preliminary data.</text>
</comment>
<evidence type="ECO:0000259" key="4">
    <source>
        <dbReference type="Pfam" id="PF00668"/>
    </source>
</evidence>
<sequence length="607" mass="65492">MTRLDSEPDESGGIREITGDSGPDDVRVILSEAWHELLDIDGVTPASNFYSEGGTSVTSMLLLAKLLEKGFQARLSELIACRTFGEQLALFTSGRAEQADAIQDSVLTAKQELQLARIRRQIKAQGVASAKPVPLVLEISGDVDHDLLSQSLVDLVRRHDVLTTGFIDAHGEVAPTRTDFADTWKPERMDLTAFSRQEALARIWEHIGEVAQAGLAYDTTPVILGAVAAVRPDLTFAVLVIDHLVSDAESLGVLYEDLAQIYSAKVEGRPCDPSEQLTSVHAALVEKERYGAAGWPTLAAKWREYFAGYPEPPAFDLLGPFGGRDYGPTVPSPTTLTNFVVPAQTVAKLKATYRRLGLSPLSVVLGAMYLAAHIVSGLQDICLINPRSRRNGAGEMRIVNDFAEPTVIRVRPSGASCPCRLTLAEVAAMAADSQARASELEMPRKAVMAFSQDDGGTPSRAMIGSTLRAAQEEQSRPTDVAEARADMNAVPWLWCNYTKTGVSSRTMGAATATFVEQELGGDPNVSNLMVFIADDDNELVVNMVVPDQLYPRSLVREFGETLMLVLGRFAEDPDRPMAASGPAPCTARAEHRQLPDMVGAPAMTSGS</sequence>
<dbReference type="InterPro" id="IPR036736">
    <property type="entry name" value="ACP-like_sf"/>
</dbReference>